<dbReference type="AlphaFoldDB" id="A0AAV4A9N9"/>
<feature type="region of interest" description="Disordered" evidence="1">
    <location>
        <begin position="30"/>
        <end position="90"/>
    </location>
</feature>
<gene>
    <name evidence="2" type="ORF">PoB_003016700</name>
</gene>
<evidence type="ECO:0000313" key="3">
    <source>
        <dbReference type="Proteomes" id="UP000735302"/>
    </source>
</evidence>
<accession>A0AAV4A9N9</accession>
<organism evidence="2 3">
    <name type="scientific">Plakobranchus ocellatus</name>
    <dbReference type="NCBI Taxonomy" id="259542"/>
    <lineage>
        <taxon>Eukaryota</taxon>
        <taxon>Metazoa</taxon>
        <taxon>Spiralia</taxon>
        <taxon>Lophotrochozoa</taxon>
        <taxon>Mollusca</taxon>
        <taxon>Gastropoda</taxon>
        <taxon>Heterobranchia</taxon>
        <taxon>Euthyneura</taxon>
        <taxon>Panpulmonata</taxon>
        <taxon>Sacoglossa</taxon>
        <taxon>Placobranchoidea</taxon>
        <taxon>Plakobranchidae</taxon>
        <taxon>Plakobranchus</taxon>
    </lineage>
</organism>
<sequence length="137" mass="15317">MKLQKRFEGLNLQFFSAKGRLAFCVVNPQEGDLRLSDPPSGMGAGGGARAYDSRVPEHLRAGSLFTEPPRPPQPKGKKEEEAYRGSDGEPRATYKSRRVWYVGVPRERQRMRKNGGGWLLNLQTRQKTASGLTEQVS</sequence>
<dbReference type="Proteomes" id="UP000735302">
    <property type="component" value="Unassembled WGS sequence"/>
</dbReference>
<comment type="caution">
    <text evidence="2">The sequence shown here is derived from an EMBL/GenBank/DDBJ whole genome shotgun (WGS) entry which is preliminary data.</text>
</comment>
<feature type="compositionally biased region" description="Basic and acidic residues" evidence="1">
    <location>
        <begin position="76"/>
        <end position="90"/>
    </location>
</feature>
<proteinExistence type="predicted"/>
<evidence type="ECO:0000313" key="2">
    <source>
        <dbReference type="EMBL" id="GFO03662.1"/>
    </source>
</evidence>
<feature type="compositionally biased region" description="Basic and acidic residues" evidence="1">
    <location>
        <begin position="51"/>
        <end position="60"/>
    </location>
</feature>
<feature type="region of interest" description="Disordered" evidence="1">
    <location>
        <begin position="118"/>
        <end position="137"/>
    </location>
</feature>
<evidence type="ECO:0000256" key="1">
    <source>
        <dbReference type="SAM" id="MobiDB-lite"/>
    </source>
</evidence>
<feature type="compositionally biased region" description="Polar residues" evidence="1">
    <location>
        <begin position="121"/>
        <end position="137"/>
    </location>
</feature>
<name>A0AAV4A9N9_9GAST</name>
<keyword evidence="3" id="KW-1185">Reference proteome</keyword>
<reference evidence="2 3" key="1">
    <citation type="journal article" date="2021" name="Elife">
        <title>Chloroplast acquisition without the gene transfer in kleptoplastic sea slugs, Plakobranchus ocellatus.</title>
        <authorList>
            <person name="Maeda T."/>
            <person name="Takahashi S."/>
            <person name="Yoshida T."/>
            <person name="Shimamura S."/>
            <person name="Takaki Y."/>
            <person name="Nagai Y."/>
            <person name="Toyoda A."/>
            <person name="Suzuki Y."/>
            <person name="Arimoto A."/>
            <person name="Ishii H."/>
            <person name="Satoh N."/>
            <person name="Nishiyama T."/>
            <person name="Hasebe M."/>
            <person name="Maruyama T."/>
            <person name="Minagawa J."/>
            <person name="Obokata J."/>
            <person name="Shigenobu S."/>
        </authorList>
    </citation>
    <scope>NUCLEOTIDE SEQUENCE [LARGE SCALE GENOMIC DNA]</scope>
</reference>
<protein>
    <submittedName>
        <fullName evidence="2">Uncharacterized protein</fullName>
    </submittedName>
</protein>
<dbReference type="EMBL" id="BLXT01003727">
    <property type="protein sequence ID" value="GFO03662.1"/>
    <property type="molecule type" value="Genomic_DNA"/>
</dbReference>